<name>A0A6P1M9C9_9FIRM</name>
<dbReference type="AlphaFoldDB" id="A0A6P1M9C9"/>
<sequence>MNVFKYCGYREEQGSVTIMVALFITVLMAFTAIVIDVGRVALEKQQLQSAVDAACLAGAQELPDSIVAAKQKSIMYFEENGFDEEEIDQIEFVNSNKRIRITASHPVEYTFAKIFKREDNTKVSVSAAAECSSVFGPFKYALFSGSEMDLLQFKGQNIIDGNVHSNNSIKNAATVTGVVTAVNTIDAKVNASSGKIENSPYVSMPDFSDVLTLATTVNQSTLINVFGASFKASSNQYTMSAEQLNAMLSVYSTVFINGNLTINGSGIHSNGSILATGDMTFNGSNVSMNASDSVCFYSMNGNITFNGGSGDVTGILYAPKGTVRLNGNSGIFYGSIVGDLVTCDGGINLTYSSQAAQSVPFTITRLVE</sequence>
<keyword evidence="1" id="KW-1133">Transmembrane helix</keyword>
<dbReference type="InterPro" id="IPR028087">
    <property type="entry name" value="Tad_N"/>
</dbReference>
<evidence type="ECO:0000313" key="5">
    <source>
        <dbReference type="Proteomes" id="UP000463883"/>
    </source>
</evidence>
<feature type="domain" description="Putative Flp pilus-assembly TadG-like N-terminal" evidence="2">
    <location>
        <begin position="14"/>
        <end position="60"/>
    </location>
</feature>
<keyword evidence="5" id="KW-1185">Reference proteome</keyword>
<evidence type="ECO:0000256" key="1">
    <source>
        <dbReference type="SAM" id="Phobius"/>
    </source>
</evidence>
<dbReference type="EMBL" id="CP047591">
    <property type="protein sequence ID" value="QHI71339.1"/>
    <property type="molecule type" value="Genomic_DNA"/>
</dbReference>
<organism evidence="4 5">
    <name type="scientific">Aminipila terrae</name>
    <dbReference type="NCBI Taxonomy" id="2697030"/>
    <lineage>
        <taxon>Bacteria</taxon>
        <taxon>Bacillati</taxon>
        <taxon>Bacillota</taxon>
        <taxon>Clostridia</taxon>
        <taxon>Peptostreptococcales</taxon>
        <taxon>Anaerovoracaceae</taxon>
        <taxon>Aminipila</taxon>
    </lineage>
</organism>
<protein>
    <submittedName>
        <fullName evidence="4">Uncharacterized protein</fullName>
    </submittedName>
</protein>
<dbReference type="RefSeq" id="WP_162361113.1">
    <property type="nucleotide sequence ID" value="NZ_CP047591.1"/>
</dbReference>
<dbReference type="Pfam" id="PF23981">
    <property type="entry name" value="DUF7305"/>
    <property type="match status" value="1"/>
</dbReference>
<keyword evidence="1" id="KW-0472">Membrane</keyword>
<dbReference type="Pfam" id="PF13400">
    <property type="entry name" value="Tad"/>
    <property type="match status" value="1"/>
</dbReference>
<dbReference type="Proteomes" id="UP000463883">
    <property type="component" value="Chromosome"/>
</dbReference>
<feature type="domain" description="DUF7305" evidence="3">
    <location>
        <begin position="250"/>
        <end position="353"/>
    </location>
</feature>
<accession>A0A6P1M9C9</accession>
<dbReference type="InterPro" id="IPR055729">
    <property type="entry name" value="DUF7305"/>
</dbReference>
<keyword evidence="1" id="KW-0812">Transmembrane</keyword>
<proteinExistence type="predicted"/>
<feature type="transmembrane region" description="Helical" evidence="1">
    <location>
        <begin position="16"/>
        <end position="35"/>
    </location>
</feature>
<reference evidence="4 5" key="1">
    <citation type="submission" date="2020-01" db="EMBL/GenBank/DDBJ databases">
        <title>Genomic analysis of Aminipila sp. CBA3637.</title>
        <authorList>
            <person name="Kim Y.B."/>
            <person name="Roh S.W."/>
        </authorList>
    </citation>
    <scope>NUCLEOTIDE SEQUENCE [LARGE SCALE GENOMIC DNA]</scope>
    <source>
        <strain evidence="4 5">CBA3637</strain>
    </source>
</reference>
<evidence type="ECO:0000313" key="4">
    <source>
        <dbReference type="EMBL" id="QHI71339.1"/>
    </source>
</evidence>
<gene>
    <name evidence="4" type="ORF">Ami3637_02040</name>
</gene>
<evidence type="ECO:0000259" key="2">
    <source>
        <dbReference type="Pfam" id="PF13400"/>
    </source>
</evidence>
<dbReference type="KEGG" id="amic:Ami3637_02040"/>
<evidence type="ECO:0000259" key="3">
    <source>
        <dbReference type="Pfam" id="PF23981"/>
    </source>
</evidence>